<dbReference type="Proteomes" id="UP000317365">
    <property type="component" value="Chromosome"/>
</dbReference>
<reference evidence="4" key="2">
    <citation type="journal article" date="2020" name="Int. J. Syst. Evol. Microbiol.">
        <title>Genomic insights into a novel species Rhodoferax aquaticus sp. nov., isolated from freshwater.</title>
        <authorList>
            <person name="Li T."/>
            <person name="Zhuo Y."/>
            <person name="Jin C.Z."/>
            <person name="Wu X."/>
            <person name="Ko S.R."/>
            <person name="Jin F.J."/>
            <person name="Ahn C.Y."/>
            <person name="Oh H.M."/>
            <person name="Lee H.G."/>
            <person name="Jin L."/>
        </authorList>
    </citation>
    <scope>NUCLEOTIDE SEQUENCE [LARGE SCALE GENOMIC DNA]</scope>
    <source>
        <strain evidence="4">Gr-4</strain>
    </source>
</reference>
<feature type="domain" description="AB hydrolase-1" evidence="2">
    <location>
        <begin position="27"/>
        <end position="263"/>
    </location>
</feature>
<dbReference type="EMBL" id="CP036282">
    <property type="protein sequence ID" value="QDL53461.1"/>
    <property type="molecule type" value="Genomic_DNA"/>
</dbReference>
<evidence type="ECO:0000259" key="2">
    <source>
        <dbReference type="Pfam" id="PF12697"/>
    </source>
</evidence>
<sequence>MPLASASLSINVRNNVKVIGNAGPTMVYAHGFGCNQNMWDRITPAFADTHRQVLFDYVGSGKSALSAFDATRYASLQGYAQDLIEVCDALALPQGVTLVCHSVSCSIGILASIARPELFARMILIGPNPCFLNDPPHYAGGFEKSDLEGLLDLMDQNYLGWANYLAPVVSAQEASSPVTAELSDSFCSTDPVVAKVFASATFFSDNRTDLDRVTVPTLILQHRDDALAPLTVGNYVHEHLQGSTLRVLDVAGHCGHMSHPSLVIHEMQSFLSQDLPQV</sequence>
<evidence type="ECO:0000256" key="1">
    <source>
        <dbReference type="ARBA" id="ARBA00008645"/>
    </source>
</evidence>
<dbReference type="KEGG" id="rhg:EXZ61_04305"/>
<comment type="similarity">
    <text evidence="1">Belongs to the AB hydrolase superfamily.</text>
</comment>
<dbReference type="AlphaFoldDB" id="A0A515ELC8"/>
<dbReference type="SUPFAM" id="SSF53474">
    <property type="entry name" value="alpha/beta-Hydrolases"/>
    <property type="match status" value="1"/>
</dbReference>
<dbReference type="RefSeq" id="WP_142809369.1">
    <property type="nucleotide sequence ID" value="NZ_CP036282.1"/>
</dbReference>
<name>A0A515ELC8_9BURK</name>
<dbReference type="GO" id="GO:0016787">
    <property type="term" value="F:hydrolase activity"/>
    <property type="evidence" value="ECO:0007669"/>
    <property type="project" value="UniProtKB-KW"/>
</dbReference>
<evidence type="ECO:0000313" key="4">
    <source>
        <dbReference type="Proteomes" id="UP000317365"/>
    </source>
</evidence>
<dbReference type="Gene3D" id="3.40.50.1820">
    <property type="entry name" value="alpha/beta hydrolase"/>
    <property type="match status" value="1"/>
</dbReference>
<accession>A0A515ELC8</accession>
<proteinExistence type="inferred from homology"/>
<reference evidence="4" key="1">
    <citation type="submission" date="2019-02" db="EMBL/GenBank/DDBJ databases">
        <title>Complete genome sequence of Rhodoferax sp. Gr-4.</title>
        <authorList>
            <person name="Jin L."/>
        </authorList>
    </citation>
    <scope>NUCLEOTIDE SEQUENCE [LARGE SCALE GENOMIC DNA]</scope>
    <source>
        <strain evidence="4">Gr-4</strain>
    </source>
</reference>
<dbReference type="PANTHER" id="PTHR43039">
    <property type="entry name" value="ESTERASE-RELATED"/>
    <property type="match status" value="1"/>
</dbReference>
<dbReference type="InterPro" id="IPR000073">
    <property type="entry name" value="AB_hydrolase_1"/>
</dbReference>
<evidence type="ECO:0000313" key="3">
    <source>
        <dbReference type="EMBL" id="QDL53461.1"/>
    </source>
</evidence>
<dbReference type="InterPro" id="IPR029058">
    <property type="entry name" value="AB_hydrolase_fold"/>
</dbReference>
<dbReference type="Pfam" id="PF12697">
    <property type="entry name" value="Abhydrolase_6"/>
    <property type="match status" value="1"/>
</dbReference>
<gene>
    <name evidence="3" type="ORF">EXZ61_04305</name>
</gene>
<organism evidence="3 4">
    <name type="scientific">Rhodoferax aquaticus</name>
    <dbReference type="NCBI Taxonomy" id="2527691"/>
    <lineage>
        <taxon>Bacteria</taxon>
        <taxon>Pseudomonadati</taxon>
        <taxon>Pseudomonadota</taxon>
        <taxon>Betaproteobacteria</taxon>
        <taxon>Burkholderiales</taxon>
        <taxon>Comamonadaceae</taxon>
        <taxon>Rhodoferax</taxon>
    </lineage>
</organism>
<keyword evidence="4" id="KW-1185">Reference proteome</keyword>
<keyword evidence="3" id="KW-0378">Hydrolase</keyword>
<protein>
    <submittedName>
        <fullName evidence="3">Alpha/beta hydrolase</fullName>
    </submittedName>
</protein>